<accession>A0ABZ2TVU3</accession>
<evidence type="ECO:0000313" key="2">
    <source>
        <dbReference type="Proteomes" id="UP001491088"/>
    </source>
</evidence>
<sequence length="231" mass="26103">MSTSLKINKNVKEVFSFDSFLETTFKDDVNAICLQRSLQGNFAEIIDKIICIDKITVISAKDLAALKLTKKGNIARELLLNDMKMLEEKGAAPVLNIIKNYDADDSYPFFPTDVYSFHVDKSPIPTATYLCTYFGEASEIVSNSEATQKILIPEIRKELLKLHNGKEEGFETFLSDFYFDLHYQANPNAQITNLGIGNFWKLAVDHPTSKVLPCIHRAPKEKGQTRLLMIC</sequence>
<proteinExistence type="predicted"/>
<gene>
    <name evidence="1" type="ORF">WG950_12720</name>
</gene>
<keyword evidence="2" id="KW-1185">Reference proteome</keyword>
<protein>
    <recommendedName>
        <fullName evidence="3">DUF1826 domain-containing protein</fullName>
    </recommendedName>
</protein>
<organism evidence="1 2">
    <name type="scientific">Polaribacter marinaquae</name>
    <dbReference type="NCBI Taxonomy" id="1642819"/>
    <lineage>
        <taxon>Bacteria</taxon>
        <taxon>Pseudomonadati</taxon>
        <taxon>Bacteroidota</taxon>
        <taxon>Flavobacteriia</taxon>
        <taxon>Flavobacteriales</taxon>
        <taxon>Flavobacteriaceae</taxon>
    </lineage>
</organism>
<dbReference type="RefSeq" id="WP_340932855.1">
    <property type="nucleotide sequence ID" value="NZ_CP150496.1"/>
</dbReference>
<evidence type="ECO:0008006" key="3">
    <source>
        <dbReference type="Google" id="ProtNLM"/>
    </source>
</evidence>
<reference evidence="1 2" key="1">
    <citation type="submission" date="2024-03" db="EMBL/GenBank/DDBJ databases">
        <authorList>
            <person name="Cao K."/>
        </authorList>
    </citation>
    <scope>NUCLEOTIDE SEQUENCE [LARGE SCALE GENOMIC DNA]</scope>
    <source>
        <strain evidence="1 2">MCCC 1K00696</strain>
    </source>
</reference>
<name>A0ABZ2TVU3_9FLAO</name>
<evidence type="ECO:0000313" key="1">
    <source>
        <dbReference type="EMBL" id="WYW55387.1"/>
    </source>
</evidence>
<dbReference type="EMBL" id="CP150496">
    <property type="protein sequence ID" value="WYW55387.1"/>
    <property type="molecule type" value="Genomic_DNA"/>
</dbReference>
<dbReference type="Proteomes" id="UP001491088">
    <property type="component" value="Chromosome"/>
</dbReference>